<evidence type="ECO:0000256" key="4">
    <source>
        <dbReference type="ARBA" id="ARBA00012151"/>
    </source>
</evidence>
<dbReference type="InterPro" id="IPR025770">
    <property type="entry name" value="PPMT_MeTrfase"/>
</dbReference>
<evidence type="ECO:0000256" key="8">
    <source>
        <dbReference type="ARBA" id="ARBA00022692"/>
    </source>
</evidence>
<keyword evidence="10" id="KW-0472">Membrane</keyword>
<comment type="catalytic activity">
    <reaction evidence="1 13">
        <text>[protein]-C-terminal S-[(2E,6E)-farnesyl]-L-cysteine + S-adenosyl-L-methionine = [protein]-C-terminal S-[(2E,6E)-farnesyl]-L-cysteine methyl ester + S-adenosyl-L-homocysteine</text>
        <dbReference type="Rhea" id="RHEA:21672"/>
        <dbReference type="Rhea" id="RHEA-COMP:12125"/>
        <dbReference type="Rhea" id="RHEA-COMP:12126"/>
        <dbReference type="ChEBI" id="CHEBI:57856"/>
        <dbReference type="ChEBI" id="CHEBI:59789"/>
        <dbReference type="ChEBI" id="CHEBI:90510"/>
        <dbReference type="ChEBI" id="CHEBI:90511"/>
        <dbReference type="EC" id="2.1.1.100"/>
    </reaction>
</comment>
<dbReference type="EC" id="2.1.1.100" evidence="4 13"/>
<dbReference type="PROSITE" id="PS51564">
    <property type="entry name" value="SAM_ICMT"/>
    <property type="match status" value="1"/>
</dbReference>
<keyword evidence="8" id="KW-0812">Transmembrane</keyword>
<evidence type="ECO:0000256" key="13">
    <source>
        <dbReference type="RuleBase" id="RU362022"/>
    </source>
</evidence>
<evidence type="ECO:0000256" key="7">
    <source>
        <dbReference type="ARBA" id="ARBA00022691"/>
    </source>
</evidence>
<dbReference type="InterPro" id="IPR007269">
    <property type="entry name" value="ICMT_MeTrfase"/>
</dbReference>
<dbReference type="AlphaFoldDB" id="A0A4Y7N914"/>
<evidence type="ECO:0000256" key="5">
    <source>
        <dbReference type="ARBA" id="ARBA00022603"/>
    </source>
</evidence>
<comment type="similarity">
    <text evidence="3 13">Belongs to the class VI-like SAM-binding methyltransferase superfamily. Isoprenylcysteine carboxyl methyltransferase family.</text>
</comment>
<organism evidence="14">
    <name type="scientific">Daphnia sinensis</name>
    <dbReference type="NCBI Taxonomy" id="1820382"/>
    <lineage>
        <taxon>Eukaryota</taxon>
        <taxon>Metazoa</taxon>
        <taxon>Ecdysozoa</taxon>
        <taxon>Arthropoda</taxon>
        <taxon>Crustacea</taxon>
        <taxon>Branchiopoda</taxon>
        <taxon>Diplostraca</taxon>
        <taxon>Cladocera</taxon>
        <taxon>Anomopoda</taxon>
        <taxon>Daphniidae</taxon>
        <taxon>Daphnia</taxon>
        <taxon>Daphnia similis group</taxon>
    </lineage>
</organism>
<dbReference type="EMBL" id="LR019873">
    <property type="protein sequence ID" value="SVE89492.1"/>
    <property type="molecule type" value="mRNA"/>
</dbReference>
<evidence type="ECO:0000256" key="6">
    <source>
        <dbReference type="ARBA" id="ARBA00022679"/>
    </source>
</evidence>
<evidence type="ECO:0000256" key="2">
    <source>
        <dbReference type="ARBA" id="ARBA00004141"/>
    </source>
</evidence>
<evidence type="ECO:0000256" key="12">
    <source>
        <dbReference type="ARBA" id="ARBA00023656"/>
    </source>
</evidence>
<keyword evidence="5 13" id="KW-0489">Methyltransferase</keyword>
<dbReference type="Gene3D" id="1.20.120.1630">
    <property type="match status" value="1"/>
</dbReference>
<gene>
    <name evidence="14" type="primary">EOG090X0CFU</name>
</gene>
<reference evidence="14" key="1">
    <citation type="submission" date="2018-08" db="EMBL/GenBank/DDBJ databases">
        <authorList>
            <person name="Cornetti L."/>
        </authorList>
    </citation>
    <scope>NUCLEOTIDE SEQUENCE</scope>
    <source>
        <strain evidence="14">RU-BU1-3</strain>
    </source>
</reference>
<dbReference type="PANTHER" id="PTHR12714">
    <property type="entry name" value="PROTEIN-S ISOPRENYLCYSTEINE O-METHYLTRANSFERASE"/>
    <property type="match status" value="1"/>
</dbReference>
<dbReference type="GO" id="GO:0004671">
    <property type="term" value="F:protein C-terminal S-isoprenylcysteine carboxyl O-methyltransferase activity"/>
    <property type="evidence" value="ECO:0007669"/>
    <property type="project" value="UniProtKB-EC"/>
</dbReference>
<keyword evidence="9" id="KW-1133">Transmembrane helix</keyword>
<keyword evidence="13" id="KW-0256">Endoplasmic reticulum</keyword>
<dbReference type="GO" id="GO:0005789">
    <property type="term" value="C:endoplasmic reticulum membrane"/>
    <property type="evidence" value="ECO:0007669"/>
    <property type="project" value="UniProtKB-SubCell"/>
</dbReference>
<keyword evidence="7 13" id="KW-0949">S-adenosyl-L-methionine</keyword>
<accession>A0A4Y7N914</accession>
<evidence type="ECO:0000256" key="1">
    <source>
        <dbReference type="ARBA" id="ARBA00001450"/>
    </source>
</evidence>
<evidence type="ECO:0000256" key="3">
    <source>
        <dbReference type="ARBA" id="ARBA00009140"/>
    </source>
</evidence>
<name>A0A4Y7N914_9CRUS</name>
<dbReference type="PANTHER" id="PTHR12714:SF9">
    <property type="entry name" value="PROTEIN-S-ISOPRENYLCYSTEINE O-METHYLTRANSFERASE"/>
    <property type="match status" value="1"/>
</dbReference>
<keyword evidence="6" id="KW-0808">Transferase</keyword>
<comment type="function">
    <text evidence="11">Catalyzes the post-translational methylation of isoprenylated C-terminal cysteine residues.</text>
</comment>
<evidence type="ECO:0000256" key="9">
    <source>
        <dbReference type="ARBA" id="ARBA00022989"/>
    </source>
</evidence>
<evidence type="ECO:0000256" key="10">
    <source>
        <dbReference type="ARBA" id="ARBA00023136"/>
    </source>
</evidence>
<evidence type="ECO:0000256" key="11">
    <source>
        <dbReference type="ARBA" id="ARBA00023572"/>
    </source>
</evidence>
<dbReference type="Pfam" id="PF04140">
    <property type="entry name" value="ICMT"/>
    <property type="match status" value="1"/>
</dbReference>
<sequence length="423" mass="49021">MSRGAIATRAGLKDHLTRTMDKIRQYKDLSMTAELDNDLATDTELLKQRYQKFIKASDQVRWTLQSTNATEEQIEQDYSAVAEVEEEMRMVLVLAKNKNDEYKLQLDTDFQDQQIKDELKRDEDRNKCRIAELQKEWSSPDAKDITNITALLTFIRDQVDAAERFSRWKSETSAPLQQVCKYVILFDVQYCLLSRICCQGQIYEIVWRSILLGIGQALGITITSCCSTNYLSLGWYISVMSFFHFSEFVVTSIIRPQNLTSESFLLNHSKAYGIAALVSWIEYWTELWIFPGLKNSYWISGIGLFLCIGGEIVRKTAMLTAFHNFDHLIRTQREEHHQLVTGGIYSLCRHPSYVGWFYWSIGTQIILCNPLCSVAYLIASWKFFNERVFEEEVTLLHFFGKEYVAYQSKVPTGLPFIHGHNIN</sequence>
<evidence type="ECO:0000313" key="14">
    <source>
        <dbReference type="EMBL" id="SVE89492.1"/>
    </source>
</evidence>
<protein>
    <recommendedName>
        <fullName evidence="12 13">Protein-S-isoprenylcysteine O-methyltransferase</fullName>
        <ecNumber evidence="4 13">2.1.1.100</ecNumber>
    </recommendedName>
</protein>
<proteinExistence type="evidence at transcript level"/>
<dbReference type="GO" id="GO:0032259">
    <property type="term" value="P:methylation"/>
    <property type="evidence" value="ECO:0007669"/>
    <property type="project" value="UniProtKB-KW"/>
</dbReference>
<comment type="subcellular location">
    <subcellularLocation>
        <location evidence="13">Endoplasmic reticulum membrane</location>
        <topology evidence="13">Multi-pass membrane protein</topology>
    </subcellularLocation>
    <subcellularLocation>
        <location evidence="2">Membrane</location>
        <topology evidence="2">Multi-pass membrane protein</topology>
    </subcellularLocation>
</comment>